<dbReference type="Gene3D" id="3.90.420.10">
    <property type="entry name" value="Oxidoreductase, molybdopterin-binding domain"/>
    <property type="match status" value="1"/>
</dbReference>
<comment type="caution">
    <text evidence="3">The sequence shown here is derived from an EMBL/GenBank/DDBJ whole genome shotgun (WGS) entry which is preliminary data.</text>
</comment>
<dbReference type="RefSeq" id="WP_131172627.1">
    <property type="nucleotide sequence ID" value="NZ_FXTL01000014.1"/>
</dbReference>
<feature type="transmembrane region" description="Helical" evidence="1">
    <location>
        <begin position="129"/>
        <end position="151"/>
    </location>
</feature>
<dbReference type="OrthoDB" id="9795587at2"/>
<dbReference type="PANTHER" id="PTHR19372:SF7">
    <property type="entry name" value="SULFITE OXIDASE, MITOCHONDRIAL"/>
    <property type="match status" value="1"/>
</dbReference>
<evidence type="ECO:0000313" key="3">
    <source>
        <dbReference type="EMBL" id="TBT94384.1"/>
    </source>
</evidence>
<evidence type="ECO:0000259" key="2">
    <source>
        <dbReference type="Pfam" id="PF00174"/>
    </source>
</evidence>
<dbReference type="InterPro" id="IPR036374">
    <property type="entry name" value="OxRdtase_Mopterin-bd_sf"/>
</dbReference>
<feature type="transmembrane region" description="Helical" evidence="1">
    <location>
        <begin position="105"/>
        <end position="123"/>
    </location>
</feature>
<gene>
    <name evidence="3" type="ORF">ET996_11140</name>
</gene>
<dbReference type="AlphaFoldDB" id="A0A4Q9KJA8"/>
<protein>
    <recommendedName>
        <fullName evidence="2">Oxidoreductase molybdopterin-binding domain-containing protein</fullName>
    </recommendedName>
</protein>
<reference evidence="3 4" key="1">
    <citation type="submission" date="2019-01" db="EMBL/GenBank/DDBJ databases">
        <title>Lactibacter flavus gen. nov., sp. nov., a novel bacterium of the family Propionibacteriaceae isolated from raw milk and dairy products.</title>
        <authorList>
            <person name="Huptas C."/>
            <person name="Wenning M."/>
            <person name="Breitenwieser F."/>
            <person name="Doll E."/>
            <person name="Von Neubeck M."/>
            <person name="Busse H.-J."/>
            <person name="Scherer S."/>
        </authorList>
    </citation>
    <scope>NUCLEOTIDE SEQUENCE [LARGE SCALE GENOMIC DNA]</scope>
    <source>
        <strain evidence="3 4">DSM 22130</strain>
    </source>
</reference>
<feature type="domain" description="Oxidoreductase molybdopterin-binding" evidence="2">
    <location>
        <begin position="238"/>
        <end position="388"/>
    </location>
</feature>
<feature type="transmembrane region" description="Helical" evidence="1">
    <location>
        <begin position="78"/>
        <end position="98"/>
    </location>
</feature>
<dbReference type="Proteomes" id="UP000291933">
    <property type="component" value="Unassembled WGS sequence"/>
</dbReference>
<evidence type="ECO:0000256" key="1">
    <source>
        <dbReference type="SAM" id="Phobius"/>
    </source>
</evidence>
<dbReference type="Gene3D" id="2.60.40.650">
    <property type="match status" value="1"/>
</dbReference>
<dbReference type="GO" id="GO:0020037">
    <property type="term" value="F:heme binding"/>
    <property type="evidence" value="ECO:0007669"/>
    <property type="project" value="TreeGrafter"/>
</dbReference>
<dbReference type="InterPro" id="IPR000572">
    <property type="entry name" value="OxRdtase_Mopterin-bd_dom"/>
</dbReference>
<dbReference type="GO" id="GO:0006790">
    <property type="term" value="P:sulfur compound metabolic process"/>
    <property type="evidence" value="ECO:0007669"/>
    <property type="project" value="TreeGrafter"/>
</dbReference>
<accession>A0A4Q9KJA8</accession>
<dbReference type="SUPFAM" id="SSF81296">
    <property type="entry name" value="E set domains"/>
    <property type="match status" value="1"/>
</dbReference>
<name>A0A4Q9KJA8_PROTD</name>
<sequence>MATTRADLDGASGTRPRTRAAASGVLAVASGLGVSHLVAGIVGPSSSPLVAVGSRAVDVVPGPLKEWAVSVFGTADKAVLIGVALVVTLGLGAVVGVVWQRSVRLGVVAGGLLALVALAAAALDPGRRLLWWLPALVAFGVAAWGLTRLSASTEVVDAASRRRFFRMGVGLGALGVAGWVLGEGVRSVVAAVPGVGRPRVTLPPRSSAPLPVGLEAEVPGLSAFVTPASEFFRIDTALAVPQVDAATWKLSVSGLVDRPFTLGWDELLAMDAIEKNVTLACVSNDVGGPLIGSARWLGVRTSELLARAGVQAGADMVLGRSVDGFTVSAPLAALLDGRGALVAYGMNGEALTAEHGYPARLLTPGLYGFVGATKWLIGLEVTTYASAQAYWTQRGWAAQAPMKGGSRIEVPRGSSRVPVGTVKVGGAAWAPEVGVRAVQVRVDGGPWLDATLGPDAGVQFWRQWVYMWDAAAGEHRLQVRVVDANGVAQDETMATPFPDGASGLHTVAVVVG</sequence>
<keyword evidence="1" id="KW-0812">Transmembrane</keyword>
<feature type="transmembrane region" description="Helical" evidence="1">
    <location>
        <begin position="20"/>
        <end position="42"/>
    </location>
</feature>
<dbReference type="Pfam" id="PF00174">
    <property type="entry name" value="Oxidored_molyb"/>
    <property type="match status" value="1"/>
</dbReference>
<dbReference type="InterPro" id="IPR014756">
    <property type="entry name" value="Ig_E-set"/>
</dbReference>
<dbReference type="GO" id="GO:0008482">
    <property type="term" value="F:sulfite oxidase activity"/>
    <property type="evidence" value="ECO:0007669"/>
    <property type="project" value="TreeGrafter"/>
</dbReference>
<feature type="transmembrane region" description="Helical" evidence="1">
    <location>
        <begin position="163"/>
        <end position="182"/>
    </location>
</feature>
<organism evidence="3 4">
    <name type="scientific">Propioniciclava tarda</name>
    <dbReference type="NCBI Taxonomy" id="433330"/>
    <lineage>
        <taxon>Bacteria</taxon>
        <taxon>Bacillati</taxon>
        <taxon>Actinomycetota</taxon>
        <taxon>Actinomycetes</taxon>
        <taxon>Propionibacteriales</taxon>
        <taxon>Propionibacteriaceae</taxon>
        <taxon>Propioniciclava</taxon>
    </lineage>
</organism>
<dbReference type="GO" id="GO:0043546">
    <property type="term" value="F:molybdopterin cofactor binding"/>
    <property type="evidence" value="ECO:0007669"/>
    <property type="project" value="TreeGrafter"/>
</dbReference>
<keyword evidence="1" id="KW-1133">Transmembrane helix</keyword>
<dbReference type="EMBL" id="SDMR01000014">
    <property type="protein sequence ID" value="TBT94384.1"/>
    <property type="molecule type" value="Genomic_DNA"/>
</dbReference>
<dbReference type="PANTHER" id="PTHR19372">
    <property type="entry name" value="SULFITE REDUCTASE"/>
    <property type="match status" value="1"/>
</dbReference>
<dbReference type="SUPFAM" id="SSF56524">
    <property type="entry name" value="Oxidoreductase molybdopterin-binding domain"/>
    <property type="match status" value="1"/>
</dbReference>
<evidence type="ECO:0000313" key="4">
    <source>
        <dbReference type="Proteomes" id="UP000291933"/>
    </source>
</evidence>
<proteinExistence type="predicted"/>
<keyword evidence="4" id="KW-1185">Reference proteome</keyword>
<keyword evidence="1" id="KW-0472">Membrane</keyword>